<dbReference type="PIRSF" id="PIRSF000858">
    <property type="entry name" value="SCOT-t"/>
    <property type="match status" value="1"/>
</dbReference>
<evidence type="ECO:0000313" key="5">
    <source>
        <dbReference type="EMBL" id="MBC8568751.1"/>
    </source>
</evidence>
<name>A0A926EB43_9FIRM</name>
<dbReference type="Pfam" id="PF01144">
    <property type="entry name" value="CoA_trans"/>
    <property type="match status" value="1"/>
</dbReference>
<gene>
    <name evidence="5" type="ORF">H8692_08275</name>
</gene>
<dbReference type="GO" id="GO:0046952">
    <property type="term" value="P:ketone body catabolic process"/>
    <property type="evidence" value="ECO:0007669"/>
    <property type="project" value="InterPro"/>
</dbReference>
<evidence type="ECO:0000256" key="1">
    <source>
        <dbReference type="ARBA" id="ARBA00007154"/>
    </source>
</evidence>
<proteinExistence type="inferred from homology"/>
<organism evidence="5 6">
    <name type="scientific">Lentihominibacter hominis</name>
    <dbReference type="NCBI Taxonomy" id="2763645"/>
    <lineage>
        <taxon>Bacteria</taxon>
        <taxon>Bacillati</taxon>
        <taxon>Bacillota</taxon>
        <taxon>Clostridia</taxon>
        <taxon>Peptostreptococcales</taxon>
        <taxon>Anaerovoracaceae</taxon>
        <taxon>Lentihominibacter</taxon>
    </lineage>
</organism>
<comment type="similarity">
    <text evidence="1 3">Belongs to the 3-oxoacid CoA-transferase family.</text>
</comment>
<dbReference type="PANTHER" id="PTHR43293:SF1">
    <property type="entry name" value="ACETATE COA-TRANSFERASE YDIF"/>
    <property type="match status" value="1"/>
</dbReference>
<protein>
    <recommendedName>
        <fullName evidence="7">Acyl CoA:acetate/3-ketoacid CoA transferase</fullName>
    </recommendedName>
</protein>
<dbReference type="InterPro" id="IPR004165">
    <property type="entry name" value="CoA_trans_fam_I"/>
</dbReference>
<evidence type="ECO:0008006" key="7">
    <source>
        <dbReference type="Google" id="ProtNLM"/>
    </source>
</evidence>
<dbReference type="InterPro" id="IPR037171">
    <property type="entry name" value="NagB/RpiA_transferase-like"/>
</dbReference>
<dbReference type="PANTHER" id="PTHR43293">
    <property type="entry name" value="ACETATE COA-TRANSFERASE YDIF"/>
    <property type="match status" value="1"/>
</dbReference>
<evidence type="ECO:0000256" key="3">
    <source>
        <dbReference type="PIRNR" id="PIRNR000858"/>
    </source>
</evidence>
<dbReference type="RefSeq" id="WP_177268515.1">
    <property type="nucleotide sequence ID" value="NZ_JACRTA010000003.1"/>
</dbReference>
<comment type="caution">
    <text evidence="5">The sequence shown here is derived from an EMBL/GenBank/DDBJ whole genome shotgun (WGS) entry which is preliminary data.</text>
</comment>
<evidence type="ECO:0000256" key="2">
    <source>
        <dbReference type="ARBA" id="ARBA00022679"/>
    </source>
</evidence>
<dbReference type="InterPro" id="IPR014388">
    <property type="entry name" value="3-oxoacid_CoA-transferase"/>
</dbReference>
<dbReference type="SUPFAM" id="SSF100950">
    <property type="entry name" value="NagB/RpiA/CoA transferase-like"/>
    <property type="match status" value="2"/>
</dbReference>
<feature type="active site" description="5-glutamyl coenzyme A thioester intermediate" evidence="4">
    <location>
        <position position="330"/>
    </location>
</feature>
<dbReference type="Proteomes" id="UP000610862">
    <property type="component" value="Unassembled WGS sequence"/>
</dbReference>
<reference evidence="5" key="1">
    <citation type="submission" date="2020-08" db="EMBL/GenBank/DDBJ databases">
        <title>Genome public.</title>
        <authorList>
            <person name="Liu C."/>
            <person name="Sun Q."/>
        </authorList>
    </citation>
    <scope>NUCLEOTIDE SEQUENCE</scope>
    <source>
        <strain evidence="5">NSJ-24</strain>
    </source>
</reference>
<accession>A0A926EB43</accession>
<dbReference type="EMBL" id="JACRTA010000003">
    <property type="protein sequence ID" value="MBC8568751.1"/>
    <property type="molecule type" value="Genomic_DNA"/>
</dbReference>
<keyword evidence="2 3" id="KW-0808">Transferase</keyword>
<evidence type="ECO:0000256" key="4">
    <source>
        <dbReference type="PIRSR" id="PIRSR000858-1"/>
    </source>
</evidence>
<dbReference type="SMART" id="SM00882">
    <property type="entry name" value="CoA_trans"/>
    <property type="match status" value="1"/>
</dbReference>
<dbReference type="GO" id="GO:0008410">
    <property type="term" value="F:CoA-transferase activity"/>
    <property type="evidence" value="ECO:0007669"/>
    <property type="project" value="InterPro"/>
</dbReference>
<dbReference type="Gene3D" id="3.40.1080.10">
    <property type="entry name" value="Glutaconate Coenzyme A-transferase"/>
    <property type="match status" value="2"/>
</dbReference>
<dbReference type="AlphaFoldDB" id="A0A926EB43"/>
<keyword evidence="6" id="KW-1185">Reference proteome</keyword>
<evidence type="ECO:0000313" key="6">
    <source>
        <dbReference type="Proteomes" id="UP000610862"/>
    </source>
</evidence>
<sequence>MTVKFINAKEAASMIKDGTTVAIDAFISFCLADDILSEIETRFIEEGHPHSLSVVNVAGIGGDGKNRGINHFAHKGLMKRFLCSNLSLANKIYPLITENAFPCFMIPQGVLSHMMRAIASGKPGIITEVGMKTFVDPRIDGGCINDAAKACSDIPVQLISLNGSECLFYPAFPIDIAIIKGTKADNKGNISLEKEAMHLEQLEMATAARNSGGIVMVQVDEIVESGDLHPQMVTVPSTLVDYVILGSPENTGQHFIQGLPKPINSWCGDEKIQLEEIKTLPLTKEKVICRRGVFELKEDSFINLGIGLPMSVSNVLNEEGLIKKVSASIESGVMGGVPAPGIATGAAYNPDAILKQPDMFDFYDGGGIDFACLGSAEIDMHGNVNVSRFAGKVPGPGGFINITQGAKNICFMGTFTAGKSDIRIENGGIRIIKDGPHIKFKKNVDHITFSGENSLDKGRQNVLYITERAVFRLQPEGPVLIEIAPGANLQKDILDKMEFTPHISENLKLMDTRLFINKPMGIILK</sequence>